<feature type="region of interest" description="Disordered" evidence="1">
    <location>
        <begin position="133"/>
        <end position="193"/>
    </location>
</feature>
<evidence type="ECO:0000256" key="1">
    <source>
        <dbReference type="SAM" id="MobiDB-lite"/>
    </source>
</evidence>
<sequence>MHNTITQDEAAKRGEDYLRQAIMALPPQARPEPFGPITFDPCDDPTDRGPRGRVEVSHRYKINGLPPAENSRHIDLVKQWWESHGWRVLSDDRRTNGRHLWVENTADSFHMSITSNPGNELYIGVTSPCVWPKGTPEPTGTALPEPASSGDQPAVAQPPQPKPVARRRRPTHDEDEEDLSLRETWKKRPRRQQ</sequence>
<organism evidence="2 3">
    <name type="scientific">Herbihabitans rhizosphaerae</name>
    <dbReference type="NCBI Taxonomy" id="1872711"/>
    <lineage>
        <taxon>Bacteria</taxon>
        <taxon>Bacillati</taxon>
        <taxon>Actinomycetota</taxon>
        <taxon>Actinomycetes</taxon>
        <taxon>Pseudonocardiales</taxon>
        <taxon>Pseudonocardiaceae</taxon>
        <taxon>Herbihabitans</taxon>
    </lineage>
</organism>
<reference evidence="2 3" key="1">
    <citation type="submission" date="2019-02" db="EMBL/GenBank/DDBJ databases">
        <title>Genomic Encyclopedia of Type Strains, Phase IV (KMG-IV): sequencing the most valuable type-strain genomes for metagenomic binning, comparative biology and taxonomic classification.</title>
        <authorList>
            <person name="Goeker M."/>
        </authorList>
    </citation>
    <scope>NUCLEOTIDE SEQUENCE [LARGE SCALE GENOMIC DNA]</scope>
    <source>
        <strain evidence="2 3">DSM 101727</strain>
    </source>
</reference>
<dbReference type="AlphaFoldDB" id="A0A4Q7KIR0"/>
<gene>
    <name evidence="2" type="ORF">EV193_108170</name>
</gene>
<name>A0A4Q7KIR0_9PSEU</name>
<evidence type="ECO:0000313" key="3">
    <source>
        <dbReference type="Proteomes" id="UP000294257"/>
    </source>
</evidence>
<proteinExistence type="predicted"/>
<accession>A0A4Q7KIR0</accession>
<protein>
    <submittedName>
        <fullName evidence="2">Uncharacterized protein</fullName>
    </submittedName>
</protein>
<dbReference type="EMBL" id="SGWQ01000008">
    <property type="protein sequence ID" value="RZS34821.1"/>
    <property type="molecule type" value="Genomic_DNA"/>
</dbReference>
<comment type="caution">
    <text evidence="2">The sequence shown here is derived from an EMBL/GenBank/DDBJ whole genome shotgun (WGS) entry which is preliminary data.</text>
</comment>
<evidence type="ECO:0000313" key="2">
    <source>
        <dbReference type="EMBL" id="RZS34821.1"/>
    </source>
</evidence>
<dbReference type="Proteomes" id="UP000294257">
    <property type="component" value="Unassembled WGS sequence"/>
</dbReference>
<keyword evidence="3" id="KW-1185">Reference proteome</keyword>